<dbReference type="Pfam" id="PF02213">
    <property type="entry name" value="GYF"/>
    <property type="match status" value="1"/>
</dbReference>
<dbReference type="PANTHER" id="PTHR46992">
    <property type="entry name" value="GYF DOMAIN-CONTAINING PROTEIN"/>
    <property type="match status" value="1"/>
</dbReference>
<feature type="compositionally biased region" description="Low complexity" evidence="1">
    <location>
        <begin position="653"/>
        <end position="666"/>
    </location>
</feature>
<feature type="region of interest" description="Disordered" evidence="1">
    <location>
        <begin position="709"/>
        <end position="734"/>
    </location>
</feature>
<reference evidence="3" key="1">
    <citation type="submission" date="2024-03" db="EMBL/GenBank/DDBJ databases">
        <authorList>
            <consortium name="ELIXIR-Norway"/>
            <consortium name="Elixir Norway"/>
        </authorList>
    </citation>
    <scope>NUCLEOTIDE SEQUENCE</scope>
</reference>
<organism evidence="3 4">
    <name type="scientific">Sphagnum jensenii</name>
    <dbReference type="NCBI Taxonomy" id="128206"/>
    <lineage>
        <taxon>Eukaryota</taxon>
        <taxon>Viridiplantae</taxon>
        <taxon>Streptophyta</taxon>
        <taxon>Embryophyta</taxon>
        <taxon>Bryophyta</taxon>
        <taxon>Sphagnophytina</taxon>
        <taxon>Sphagnopsida</taxon>
        <taxon>Sphagnales</taxon>
        <taxon>Sphagnaceae</taxon>
        <taxon>Sphagnum</taxon>
    </lineage>
</organism>
<feature type="region of interest" description="Disordered" evidence="1">
    <location>
        <begin position="643"/>
        <end position="680"/>
    </location>
</feature>
<feature type="domain" description="GYF" evidence="2">
    <location>
        <begin position="443"/>
        <end position="494"/>
    </location>
</feature>
<accession>A0ABP1AP84</accession>
<dbReference type="SUPFAM" id="SSF55277">
    <property type="entry name" value="GYF domain"/>
    <property type="match status" value="1"/>
</dbReference>
<feature type="compositionally biased region" description="Basic and acidic residues" evidence="1">
    <location>
        <begin position="44"/>
        <end position="58"/>
    </location>
</feature>
<dbReference type="EMBL" id="OZ023715">
    <property type="protein sequence ID" value="CAK9864165.1"/>
    <property type="molecule type" value="Genomic_DNA"/>
</dbReference>
<feature type="region of interest" description="Disordered" evidence="1">
    <location>
        <begin position="372"/>
        <end position="424"/>
    </location>
</feature>
<name>A0ABP1AP84_9BRYO</name>
<dbReference type="Gene3D" id="3.30.1490.40">
    <property type="match status" value="1"/>
</dbReference>
<dbReference type="InterPro" id="IPR003169">
    <property type="entry name" value="GYF"/>
</dbReference>
<feature type="compositionally biased region" description="Low complexity" evidence="1">
    <location>
        <begin position="714"/>
        <end position="724"/>
    </location>
</feature>
<dbReference type="SMART" id="SM00444">
    <property type="entry name" value="GYF"/>
    <property type="match status" value="1"/>
</dbReference>
<dbReference type="InterPro" id="IPR035445">
    <property type="entry name" value="GYF-like_dom_sf"/>
</dbReference>
<dbReference type="Proteomes" id="UP001497522">
    <property type="component" value="Chromosome 14"/>
</dbReference>
<dbReference type="PROSITE" id="PS50829">
    <property type="entry name" value="GYF"/>
    <property type="match status" value="1"/>
</dbReference>
<proteinExistence type="predicted"/>
<feature type="compositionally biased region" description="Basic and acidic residues" evidence="1">
    <location>
        <begin position="381"/>
        <end position="406"/>
    </location>
</feature>
<feature type="region of interest" description="Disordered" evidence="1">
    <location>
        <begin position="27"/>
        <end position="73"/>
    </location>
</feature>
<evidence type="ECO:0000259" key="2">
    <source>
        <dbReference type="PROSITE" id="PS50829"/>
    </source>
</evidence>
<keyword evidence="4" id="KW-1185">Reference proteome</keyword>
<dbReference type="PANTHER" id="PTHR46992:SF1">
    <property type="entry name" value="GYF DOMAIN-CONTAINING PROTEIN"/>
    <property type="match status" value="1"/>
</dbReference>
<evidence type="ECO:0000313" key="4">
    <source>
        <dbReference type="Proteomes" id="UP001497522"/>
    </source>
</evidence>
<evidence type="ECO:0000313" key="3">
    <source>
        <dbReference type="EMBL" id="CAK9864165.1"/>
    </source>
</evidence>
<evidence type="ECO:0000256" key="1">
    <source>
        <dbReference type="SAM" id="MobiDB-lite"/>
    </source>
</evidence>
<sequence>MEGALPEPKGNRDWWCSIPLEHDFDSSRWEAQREDEQESNNLTPHHDRWKEGERDRGGEQAPFPLQNQHGLNERRTENKIAAGREPGEPLQRAPSEWRADLNGQEINFGNRCNSKWSTRWGLEDKDREVHGPRDGHDKEVVDGGYHQRYATTPSSCRDYDRGRGDPTVVGFAIGRGRANFTGCGILQGSPLHSTIGSSYLVDKGDRGHEDSNAFHYPRVKLLDIYRTIQTLPSFAKYPDGFMEVQLLTQGKISEPLAFIIPDKEEESVLEGIQKGDIVSSGAVHSSTSIIAQPMNKGLQEDYGHGRGRGWGIGILHAPVSVDTSFFKYLFSFMARRHSEGVIDADDARGEGVCRHPRTGDAGGITWDEISQSHQVDGGSDVDWHKPKPADQSSHSERDRVIQEDRVSQSGEGSPPDETGTHTMKEVSPSVDSVVNAPMHQNHCFGPIPIFPKGEVQGPFTGADIIGWFEGGFFNVDLPVRLVDAAKDTPFLPLGTVMPHLKPKARAPPGFDALKQADETGDIFVTQGEVDSVSLNFDAQPSFDNRQERGFGGILSDPSPLVKLDILGSGNTSEAAFENQHQRGLKGMPAIDREEVPVDKLFGPNESALGLNAVVGPERMISLWKQMSAFPQMESEVLEPLKVSLPIPSPQNEPPNSLSGQPSLSSSIVAGDSHLPSHQPDLSPLLQAVFSTNLGHPTHLDRTWPDSLMKSTEFSSPASASPSTTNPLPVPPSGPVLEQLLRIQQQQQQQQQQLPPQVVIEQFLRQHHLAPPSPFDRLHCQTSGYEEHFPNTQQPQEAFCHDAPAQPLNQQEFEELFENRHSHSVSSLEELIHRQQEEQQQQQAHHLLSLLLTSSIPHA</sequence>
<gene>
    <name evidence="3" type="ORF">CSSPJE1EN2_LOCUS7160</name>
</gene>
<protein>
    <recommendedName>
        <fullName evidence="2">GYF domain-containing protein</fullName>
    </recommendedName>
</protein>